<feature type="transmembrane region" description="Helical" evidence="2">
    <location>
        <begin position="197"/>
        <end position="225"/>
    </location>
</feature>
<name>A0A3N4KWD4_9PEZI</name>
<evidence type="ECO:0000256" key="1">
    <source>
        <dbReference type="SAM" id="MobiDB-lite"/>
    </source>
</evidence>
<evidence type="ECO:0000313" key="4">
    <source>
        <dbReference type="Proteomes" id="UP000277580"/>
    </source>
</evidence>
<proteinExistence type="predicted"/>
<feature type="transmembrane region" description="Helical" evidence="2">
    <location>
        <begin position="278"/>
        <end position="304"/>
    </location>
</feature>
<evidence type="ECO:0000313" key="3">
    <source>
        <dbReference type="EMBL" id="RPB13572.1"/>
    </source>
</evidence>
<keyword evidence="2" id="KW-1133">Transmembrane helix</keyword>
<keyword evidence="4" id="KW-1185">Reference proteome</keyword>
<dbReference type="AlphaFoldDB" id="A0A3N4KWD4"/>
<dbReference type="EMBL" id="ML119122">
    <property type="protein sequence ID" value="RPB13572.1"/>
    <property type="molecule type" value="Genomic_DNA"/>
</dbReference>
<keyword evidence="2" id="KW-0472">Membrane</keyword>
<feature type="compositionally biased region" description="Low complexity" evidence="1">
    <location>
        <begin position="118"/>
        <end position="128"/>
    </location>
</feature>
<protein>
    <submittedName>
        <fullName evidence="3">Uncharacterized protein</fullName>
    </submittedName>
</protein>
<organism evidence="3 4">
    <name type="scientific">Morchella conica CCBAS932</name>
    <dbReference type="NCBI Taxonomy" id="1392247"/>
    <lineage>
        <taxon>Eukaryota</taxon>
        <taxon>Fungi</taxon>
        <taxon>Dikarya</taxon>
        <taxon>Ascomycota</taxon>
        <taxon>Pezizomycotina</taxon>
        <taxon>Pezizomycetes</taxon>
        <taxon>Pezizales</taxon>
        <taxon>Morchellaceae</taxon>
        <taxon>Morchella</taxon>
    </lineage>
</organism>
<dbReference type="Proteomes" id="UP000277580">
    <property type="component" value="Unassembled WGS sequence"/>
</dbReference>
<feature type="region of interest" description="Disordered" evidence="1">
    <location>
        <begin position="1"/>
        <end position="45"/>
    </location>
</feature>
<reference evidence="3 4" key="1">
    <citation type="journal article" date="2018" name="Nat. Ecol. Evol.">
        <title>Pezizomycetes genomes reveal the molecular basis of ectomycorrhizal truffle lifestyle.</title>
        <authorList>
            <person name="Murat C."/>
            <person name="Payen T."/>
            <person name="Noel B."/>
            <person name="Kuo A."/>
            <person name="Morin E."/>
            <person name="Chen J."/>
            <person name="Kohler A."/>
            <person name="Krizsan K."/>
            <person name="Balestrini R."/>
            <person name="Da Silva C."/>
            <person name="Montanini B."/>
            <person name="Hainaut M."/>
            <person name="Levati E."/>
            <person name="Barry K.W."/>
            <person name="Belfiori B."/>
            <person name="Cichocki N."/>
            <person name="Clum A."/>
            <person name="Dockter R.B."/>
            <person name="Fauchery L."/>
            <person name="Guy J."/>
            <person name="Iotti M."/>
            <person name="Le Tacon F."/>
            <person name="Lindquist E.A."/>
            <person name="Lipzen A."/>
            <person name="Malagnac F."/>
            <person name="Mello A."/>
            <person name="Molinier V."/>
            <person name="Miyauchi S."/>
            <person name="Poulain J."/>
            <person name="Riccioni C."/>
            <person name="Rubini A."/>
            <person name="Sitrit Y."/>
            <person name="Splivallo R."/>
            <person name="Traeger S."/>
            <person name="Wang M."/>
            <person name="Zifcakova L."/>
            <person name="Wipf D."/>
            <person name="Zambonelli A."/>
            <person name="Paolocci F."/>
            <person name="Nowrousian M."/>
            <person name="Ottonello S."/>
            <person name="Baldrian P."/>
            <person name="Spatafora J.W."/>
            <person name="Henrissat B."/>
            <person name="Nagy L.G."/>
            <person name="Aury J.M."/>
            <person name="Wincker P."/>
            <person name="Grigoriev I.V."/>
            <person name="Bonfante P."/>
            <person name="Martin F.M."/>
        </authorList>
    </citation>
    <scope>NUCLEOTIDE SEQUENCE [LARGE SCALE GENOMIC DNA]</scope>
    <source>
        <strain evidence="3 4">CCBAS932</strain>
    </source>
</reference>
<feature type="region of interest" description="Disordered" evidence="1">
    <location>
        <begin position="115"/>
        <end position="138"/>
    </location>
</feature>
<sequence length="346" mass="36688">MTPNSQSPPSGLAAHPNQSPDVAASVDGRSHEIQSSAEAARSEGLVQFQPAVGAEGGSCGDGGTSCGAGGGEGEKCSCGGTGRGCSSVGGHGVGNGGGVVAAAVPNNLAVTFSVGKTQEQQQQQQQQQGRQHEYADGDSRPAVVVVVERVVSPAAATCTATAIHTRQQRPRSIESLGDIENVGGSGTRETSSYVWRILVYLAFINPFLCLVCSLYALLVLLAVLITYPIRSFFLPKTLTTHPSTPYLPQLLLVHMRLIYPQPTSTLPSPDDFDPVRLVLVHLFGPFLAGVVAAAGWVLVFVWIYTEVLLGEKNDGRGAEYRAVMFVKRKWEEWILVALKPKSLDGY</sequence>
<dbReference type="OrthoDB" id="5402785at2759"/>
<keyword evidence="2" id="KW-0812">Transmembrane</keyword>
<gene>
    <name evidence="3" type="ORF">P167DRAFT_604836</name>
</gene>
<accession>A0A3N4KWD4</accession>
<dbReference type="InParanoid" id="A0A3N4KWD4"/>
<evidence type="ECO:0000256" key="2">
    <source>
        <dbReference type="SAM" id="Phobius"/>
    </source>
</evidence>